<sequence>MVTESQKLDKVHNKIVQQISENMKSYGYQGTIGQVIAAIYYHNDSMSLDELAEHTGMSKTRMSQVLREMAHLNIAEKVYVKGTRKDYYTVEADYYRMFISLFTSNWREVVMRNKKIDEEIMAELNDIITDENANEEEIQKAKAYLEDTKESVAFFDWVDKLVTFFDTKEVFEHIPKPTQQSD</sequence>
<organism evidence="5 6">
    <name type="scientific">Lentibacillus persicus</name>
    <dbReference type="NCBI Taxonomy" id="640948"/>
    <lineage>
        <taxon>Bacteria</taxon>
        <taxon>Bacillati</taxon>
        <taxon>Bacillota</taxon>
        <taxon>Bacilli</taxon>
        <taxon>Bacillales</taxon>
        <taxon>Bacillaceae</taxon>
        <taxon>Lentibacillus</taxon>
    </lineage>
</organism>
<keyword evidence="3 4" id="KW-0804">Transcription</keyword>
<protein>
    <recommendedName>
        <fullName evidence="4">HTH-type transcriptional regulator</fullName>
    </recommendedName>
</protein>
<accession>A0A1I1W1M1</accession>
<dbReference type="InterPro" id="IPR036390">
    <property type="entry name" value="WH_DNA-bd_sf"/>
</dbReference>
<keyword evidence="1 4" id="KW-0805">Transcription regulation</keyword>
<dbReference type="Gene3D" id="1.10.10.10">
    <property type="entry name" value="Winged helix-like DNA-binding domain superfamily/Winged helix DNA-binding domain"/>
    <property type="match status" value="1"/>
</dbReference>
<dbReference type="GO" id="GO:0003677">
    <property type="term" value="F:DNA binding"/>
    <property type="evidence" value="ECO:0007669"/>
    <property type="project" value="UniProtKB-UniRule"/>
</dbReference>
<dbReference type="InterPro" id="IPR036388">
    <property type="entry name" value="WH-like_DNA-bd_sf"/>
</dbReference>
<evidence type="ECO:0000313" key="6">
    <source>
        <dbReference type="Proteomes" id="UP000199474"/>
    </source>
</evidence>
<reference evidence="6" key="1">
    <citation type="submission" date="2016-10" db="EMBL/GenBank/DDBJ databases">
        <authorList>
            <person name="Varghese N."/>
            <person name="Submissions S."/>
        </authorList>
    </citation>
    <scope>NUCLEOTIDE SEQUENCE [LARGE SCALE GENOMIC DNA]</scope>
    <source>
        <strain evidence="6">DSM 22530</strain>
    </source>
</reference>
<evidence type="ECO:0000256" key="2">
    <source>
        <dbReference type="ARBA" id="ARBA00023125"/>
    </source>
</evidence>
<evidence type="ECO:0000256" key="1">
    <source>
        <dbReference type="ARBA" id="ARBA00023015"/>
    </source>
</evidence>
<dbReference type="InterPro" id="IPR026282">
    <property type="entry name" value="MJ1563"/>
</dbReference>
<dbReference type="STRING" id="640948.SAMN05216238_105154"/>
<dbReference type="PANTHER" id="PTHR38465:SF1">
    <property type="entry name" value="HTH-TYPE TRANSCRIPTIONAL REGULATOR MJ1563-RELATED"/>
    <property type="match status" value="1"/>
</dbReference>
<keyword evidence="6" id="KW-1185">Reference proteome</keyword>
<dbReference type="AlphaFoldDB" id="A0A1I1W1M1"/>
<dbReference type="PIRSF" id="PIRSF006707">
    <property type="entry name" value="MJ1563"/>
    <property type="match status" value="1"/>
</dbReference>
<evidence type="ECO:0000256" key="4">
    <source>
        <dbReference type="PIRNR" id="PIRNR006707"/>
    </source>
</evidence>
<dbReference type="Proteomes" id="UP000199474">
    <property type="component" value="Unassembled WGS sequence"/>
</dbReference>
<dbReference type="InterPro" id="IPR052362">
    <property type="entry name" value="HTH-GbsR_regulator"/>
</dbReference>
<gene>
    <name evidence="5" type="ORF">SAMN05216238_105154</name>
</gene>
<dbReference type="SUPFAM" id="SSF46785">
    <property type="entry name" value="Winged helix' DNA-binding domain"/>
    <property type="match status" value="1"/>
</dbReference>
<proteinExistence type="inferred from homology"/>
<keyword evidence="2 4" id="KW-0238">DNA-binding</keyword>
<dbReference type="EMBL" id="FOMR01000005">
    <property type="protein sequence ID" value="SFD88919.1"/>
    <property type="molecule type" value="Genomic_DNA"/>
</dbReference>
<evidence type="ECO:0000256" key="3">
    <source>
        <dbReference type="ARBA" id="ARBA00023163"/>
    </source>
</evidence>
<evidence type="ECO:0000313" key="5">
    <source>
        <dbReference type="EMBL" id="SFD88919.1"/>
    </source>
</evidence>
<dbReference type="PANTHER" id="PTHR38465">
    <property type="entry name" value="HTH-TYPE TRANSCRIPTIONAL REGULATOR MJ1563-RELATED"/>
    <property type="match status" value="1"/>
</dbReference>
<name>A0A1I1W1M1_9BACI</name>
<comment type="similarity">
    <text evidence="4">Belongs to the GbsR family.</text>
</comment>